<dbReference type="KEGG" id="nev:NTE_02107"/>
<proteinExistence type="predicted"/>
<name>A0A075MTS0_9ARCH</name>
<reference evidence="1 2" key="1">
    <citation type="journal article" date="2014" name="PLoS ONE">
        <title>Genome Sequence of Candidatus Nitrososphaera evergladensis from Group I.1b Enriched from Everglades Soil Reveals Novel Genomic Features of the Ammonia-Oxidizing Archaea.</title>
        <authorList>
            <person name="Zhalnina K.V."/>
            <person name="Dias R."/>
            <person name="Leonard M.T."/>
            <person name="Dorr de Quadros P."/>
            <person name="Camargo F.A."/>
            <person name="Drew J.C."/>
            <person name="Farmerie W.G."/>
            <person name="Daroub S.H."/>
            <person name="Triplett E.W."/>
        </authorList>
    </citation>
    <scope>NUCLEOTIDE SEQUENCE [LARGE SCALE GENOMIC DNA]</scope>
    <source>
        <strain evidence="1 2">SR1</strain>
    </source>
</reference>
<dbReference type="RefSeq" id="WP_148700787.1">
    <property type="nucleotide sequence ID" value="NZ_CP007174.1"/>
</dbReference>
<dbReference type="HOGENOM" id="CLU_2230259_0_0_2"/>
<sequence length="105" mass="11553">MTPEQEGEMLQLLRGISTKLSILTDTSPFARMSKAEIERAVDLKLETVSLGEVCEVTGKQADSGTNIGEVARAIEDKKRDDFERNYEARAEAIAKAAKEIGVIIR</sequence>
<dbReference type="GeneID" id="41597838"/>
<evidence type="ECO:0000313" key="1">
    <source>
        <dbReference type="EMBL" id="AIF84162.1"/>
    </source>
</evidence>
<protein>
    <submittedName>
        <fullName evidence="1">Uncharacterized protein</fullName>
    </submittedName>
</protein>
<dbReference type="EMBL" id="CP007174">
    <property type="protein sequence ID" value="AIF84162.1"/>
    <property type="molecule type" value="Genomic_DNA"/>
</dbReference>
<dbReference type="Proteomes" id="UP000028194">
    <property type="component" value="Chromosome"/>
</dbReference>
<evidence type="ECO:0000313" key="2">
    <source>
        <dbReference type="Proteomes" id="UP000028194"/>
    </source>
</evidence>
<dbReference type="STRING" id="1459636.NTE_02107"/>
<accession>A0A075MTS0</accession>
<dbReference type="AlphaFoldDB" id="A0A075MTS0"/>
<keyword evidence="2" id="KW-1185">Reference proteome</keyword>
<gene>
    <name evidence="1" type="ORF">NTE_02107</name>
</gene>
<organism evidence="1 2">
    <name type="scientific">Candidatus Nitrososphaera evergladensis SR1</name>
    <dbReference type="NCBI Taxonomy" id="1459636"/>
    <lineage>
        <taxon>Archaea</taxon>
        <taxon>Nitrososphaerota</taxon>
        <taxon>Nitrososphaeria</taxon>
        <taxon>Nitrososphaerales</taxon>
        <taxon>Nitrososphaeraceae</taxon>
        <taxon>Nitrososphaera</taxon>
    </lineage>
</organism>